<keyword evidence="4" id="KW-1185">Reference proteome</keyword>
<feature type="transmembrane region" description="Helical" evidence="2">
    <location>
        <begin position="12"/>
        <end position="29"/>
    </location>
</feature>
<feature type="transmembrane region" description="Helical" evidence="2">
    <location>
        <begin position="74"/>
        <end position="92"/>
    </location>
</feature>
<dbReference type="AlphaFoldDB" id="A0A9X3EYT1"/>
<feature type="transmembrane region" description="Helical" evidence="2">
    <location>
        <begin position="41"/>
        <end position="67"/>
    </location>
</feature>
<dbReference type="RefSeq" id="WP_267775306.1">
    <property type="nucleotide sequence ID" value="NZ_JAPNKE010000002.1"/>
</dbReference>
<name>A0A9X3EYT1_9BACT</name>
<organism evidence="3 4">
    <name type="scientific">Nannocystis pusilla</name>
    <dbReference type="NCBI Taxonomy" id="889268"/>
    <lineage>
        <taxon>Bacteria</taxon>
        <taxon>Pseudomonadati</taxon>
        <taxon>Myxococcota</taxon>
        <taxon>Polyangia</taxon>
        <taxon>Nannocystales</taxon>
        <taxon>Nannocystaceae</taxon>
        <taxon>Nannocystis</taxon>
    </lineage>
</organism>
<feature type="compositionally biased region" description="Basic and acidic residues" evidence="1">
    <location>
        <begin position="143"/>
        <end position="152"/>
    </location>
</feature>
<feature type="transmembrane region" description="Helical" evidence="2">
    <location>
        <begin position="98"/>
        <end position="115"/>
    </location>
</feature>
<evidence type="ECO:0000313" key="3">
    <source>
        <dbReference type="EMBL" id="MCY1011985.1"/>
    </source>
</evidence>
<evidence type="ECO:0000313" key="4">
    <source>
        <dbReference type="Proteomes" id="UP001150924"/>
    </source>
</evidence>
<feature type="region of interest" description="Disordered" evidence="1">
    <location>
        <begin position="131"/>
        <end position="192"/>
    </location>
</feature>
<reference evidence="3" key="1">
    <citation type="submission" date="2022-11" db="EMBL/GenBank/DDBJ databases">
        <title>Minimal conservation of predation-associated metabolite biosynthetic gene clusters underscores biosynthetic potential of Myxococcota including descriptions for ten novel species: Archangium lansinium sp. nov., Myxococcus landrumus sp. nov., Nannocystis bai.</title>
        <authorList>
            <person name="Ahearne A."/>
            <person name="Stevens C."/>
            <person name="Phillips K."/>
        </authorList>
    </citation>
    <scope>NUCLEOTIDE SEQUENCE</scope>
    <source>
        <strain evidence="3">Na p29</strain>
    </source>
</reference>
<gene>
    <name evidence="3" type="ORF">OV079_41870</name>
</gene>
<sequence>MSRLLPTVARSLLGLLFLVFGLNGFLHFLPMPPHPGRAGEFLGALAASGYMFPLIKGTEVVGGALLLSGRLVPLALILLAPVIVNIVAFHLALEPGGYGMLAFIVGLEAYLAWAYRDSFAGVLNPNARPVAGEHAAPQWPAPARERARDRASRGPGRATRREHGADAPAAARPGPRDARSKGQRCAASVASR</sequence>
<evidence type="ECO:0008006" key="5">
    <source>
        <dbReference type="Google" id="ProtNLM"/>
    </source>
</evidence>
<dbReference type="Proteomes" id="UP001150924">
    <property type="component" value="Unassembled WGS sequence"/>
</dbReference>
<evidence type="ECO:0000256" key="1">
    <source>
        <dbReference type="SAM" id="MobiDB-lite"/>
    </source>
</evidence>
<keyword evidence="2" id="KW-1133">Transmembrane helix</keyword>
<protein>
    <recommendedName>
        <fullName evidence="5">DoxX family protein</fullName>
    </recommendedName>
</protein>
<comment type="caution">
    <text evidence="3">The sequence shown here is derived from an EMBL/GenBank/DDBJ whole genome shotgun (WGS) entry which is preliminary data.</text>
</comment>
<keyword evidence="2" id="KW-0472">Membrane</keyword>
<evidence type="ECO:0000256" key="2">
    <source>
        <dbReference type="SAM" id="Phobius"/>
    </source>
</evidence>
<dbReference type="EMBL" id="JAPNKE010000002">
    <property type="protein sequence ID" value="MCY1011985.1"/>
    <property type="molecule type" value="Genomic_DNA"/>
</dbReference>
<accession>A0A9X3EYT1</accession>
<keyword evidence="2" id="KW-0812">Transmembrane</keyword>
<proteinExistence type="predicted"/>